<dbReference type="GO" id="GO:0005886">
    <property type="term" value="C:plasma membrane"/>
    <property type="evidence" value="ECO:0007669"/>
    <property type="project" value="UniProtKB-SubCell"/>
</dbReference>
<feature type="transmembrane region" description="Helical" evidence="8">
    <location>
        <begin position="309"/>
        <end position="342"/>
    </location>
</feature>
<dbReference type="InterPro" id="IPR002549">
    <property type="entry name" value="AI-2E-like"/>
</dbReference>
<evidence type="ECO:0000256" key="1">
    <source>
        <dbReference type="ARBA" id="ARBA00004651"/>
    </source>
</evidence>
<evidence type="ECO:0000256" key="8">
    <source>
        <dbReference type="SAM" id="Phobius"/>
    </source>
</evidence>
<feature type="transmembrane region" description="Helical" evidence="8">
    <location>
        <begin position="277"/>
        <end position="297"/>
    </location>
</feature>
<comment type="caution">
    <text evidence="9">The sequence shown here is derived from an EMBL/GenBank/DDBJ whole genome shotgun (WGS) entry which is preliminary data.</text>
</comment>
<dbReference type="AlphaFoldDB" id="A0A972FDE7"/>
<evidence type="ECO:0000256" key="2">
    <source>
        <dbReference type="ARBA" id="ARBA00009773"/>
    </source>
</evidence>
<proteinExistence type="inferred from homology"/>
<sequence length="358" mass="38941">MIDFLRAWFDRHFSNPQVVILAIVLLTGLAVILIAGRLLAPLLASVIIAYLLEGAVRVLERRKVPRSIAVVLVFSLFLSLFVAMILLLLPLLAGQLGQLARELPAIATQAQAILLQLPERYPQIFSEQQVNDLLGSIRQNLTSLGQQLVVLSLTSAVQLMTVLVYLVLVPLLVFFMLKDKDKIVAWFLLFLPRERSLVNSVWADVNAGIGNYVRGKFIEILIVWAVSYAAYSLLGLPYAMLLSLATGLSVVVPYVGAAVVTVPVAAVAYFEFGLTPGFWYVLGAYAVIQFLDGNLLAPLLLSEVVNLHPVAIIAAVLIFGGIWGLWGVFFAIPLATLVAAVLNAWPSAGDQIIQESQG</sequence>
<dbReference type="PANTHER" id="PTHR21716">
    <property type="entry name" value="TRANSMEMBRANE PROTEIN"/>
    <property type="match status" value="1"/>
</dbReference>
<evidence type="ECO:0000256" key="6">
    <source>
        <dbReference type="ARBA" id="ARBA00022989"/>
    </source>
</evidence>
<feature type="transmembrane region" description="Helical" evidence="8">
    <location>
        <begin position="251"/>
        <end position="270"/>
    </location>
</feature>
<name>A0A972FDE7_9RHOO</name>
<feature type="transmembrane region" description="Helical" evidence="8">
    <location>
        <begin position="68"/>
        <end position="93"/>
    </location>
</feature>
<protein>
    <submittedName>
        <fullName evidence="9">AI-2E family transporter</fullName>
    </submittedName>
</protein>
<dbReference type="GO" id="GO:0055085">
    <property type="term" value="P:transmembrane transport"/>
    <property type="evidence" value="ECO:0007669"/>
    <property type="project" value="TreeGrafter"/>
</dbReference>
<dbReference type="Pfam" id="PF01594">
    <property type="entry name" value="AI-2E_transport"/>
    <property type="match status" value="1"/>
</dbReference>
<dbReference type="RefSeq" id="WP_168988143.1">
    <property type="nucleotide sequence ID" value="NZ_CAWPHM010000280.1"/>
</dbReference>
<dbReference type="EMBL" id="WTVM01000054">
    <property type="protein sequence ID" value="NMG03393.1"/>
    <property type="molecule type" value="Genomic_DNA"/>
</dbReference>
<accession>A0A972FDE7</accession>
<evidence type="ECO:0000313" key="9">
    <source>
        <dbReference type="EMBL" id="NMG03393.1"/>
    </source>
</evidence>
<keyword evidence="3" id="KW-0813">Transport</keyword>
<evidence type="ECO:0000256" key="5">
    <source>
        <dbReference type="ARBA" id="ARBA00022692"/>
    </source>
</evidence>
<keyword evidence="5 8" id="KW-0812">Transmembrane</keyword>
<dbReference type="PANTHER" id="PTHR21716:SF53">
    <property type="entry name" value="PERMEASE PERM-RELATED"/>
    <property type="match status" value="1"/>
</dbReference>
<keyword evidence="10" id="KW-1185">Reference proteome</keyword>
<feature type="transmembrane region" description="Helical" evidence="8">
    <location>
        <begin position="12"/>
        <end position="32"/>
    </location>
</feature>
<comment type="similarity">
    <text evidence="2">Belongs to the autoinducer-2 exporter (AI-2E) (TC 2.A.86) family.</text>
</comment>
<feature type="transmembrane region" description="Helical" evidence="8">
    <location>
        <begin position="221"/>
        <end position="245"/>
    </location>
</feature>
<keyword evidence="7 8" id="KW-0472">Membrane</keyword>
<organism evidence="9 10">
    <name type="scientific">Azoarcus taiwanensis</name>
    <dbReference type="NCBI Taxonomy" id="666964"/>
    <lineage>
        <taxon>Bacteria</taxon>
        <taxon>Pseudomonadati</taxon>
        <taxon>Pseudomonadota</taxon>
        <taxon>Betaproteobacteria</taxon>
        <taxon>Rhodocyclales</taxon>
        <taxon>Zoogloeaceae</taxon>
        <taxon>Azoarcus</taxon>
    </lineage>
</organism>
<evidence type="ECO:0000256" key="3">
    <source>
        <dbReference type="ARBA" id="ARBA00022448"/>
    </source>
</evidence>
<reference evidence="9" key="1">
    <citation type="submission" date="2019-12" db="EMBL/GenBank/DDBJ databases">
        <title>Comparative genomics gives insights into the taxonomy of the Azoarcus-Aromatoleum group and reveals separate origins of nif in the plant-associated Azoarcus and non-plant-associated Aromatoleum sub-groups.</title>
        <authorList>
            <person name="Lafos M."/>
            <person name="Maluk M."/>
            <person name="Batista M."/>
            <person name="Junghare M."/>
            <person name="Carmona M."/>
            <person name="Faoro H."/>
            <person name="Cruz L.M."/>
            <person name="Battistoni F."/>
            <person name="De Souza E."/>
            <person name="Pedrosa F."/>
            <person name="Chen W.-M."/>
            <person name="Poole P.S."/>
            <person name="Dixon R.A."/>
            <person name="James E.K."/>
        </authorList>
    </citation>
    <scope>NUCLEOTIDE SEQUENCE</scope>
    <source>
        <strain evidence="9">NSC3</strain>
    </source>
</reference>
<feature type="transmembrane region" description="Helical" evidence="8">
    <location>
        <begin position="156"/>
        <end position="177"/>
    </location>
</feature>
<gene>
    <name evidence="9" type="ORF">GPA21_10475</name>
</gene>
<keyword evidence="4" id="KW-1003">Cell membrane</keyword>
<dbReference type="Proteomes" id="UP000599523">
    <property type="component" value="Unassembled WGS sequence"/>
</dbReference>
<evidence type="ECO:0000313" key="10">
    <source>
        <dbReference type="Proteomes" id="UP000599523"/>
    </source>
</evidence>
<feature type="transmembrane region" description="Helical" evidence="8">
    <location>
        <begin position="38"/>
        <end position="56"/>
    </location>
</feature>
<evidence type="ECO:0000256" key="7">
    <source>
        <dbReference type="ARBA" id="ARBA00023136"/>
    </source>
</evidence>
<comment type="subcellular location">
    <subcellularLocation>
        <location evidence="1">Cell membrane</location>
        <topology evidence="1">Multi-pass membrane protein</topology>
    </subcellularLocation>
</comment>
<keyword evidence="6 8" id="KW-1133">Transmembrane helix</keyword>
<evidence type="ECO:0000256" key="4">
    <source>
        <dbReference type="ARBA" id="ARBA00022475"/>
    </source>
</evidence>